<accession>A0A7H9ALS7</accession>
<keyword evidence="3" id="KW-1185">Reference proteome</keyword>
<dbReference type="RefSeq" id="WP_179240750.1">
    <property type="nucleotide sequence ID" value="NZ_CP058595.1"/>
</dbReference>
<evidence type="ECO:0000313" key="2">
    <source>
        <dbReference type="EMBL" id="QLG44416.1"/>
    </source>
</evidence>
<evidence type="ECO:0000259" key="1">
    <source>
        <dbReference type="Pfam" id="PF17032"/>
    </source>
</evidence>
<dbReference type="EMBL" id="CP058595">
    <property type="protein sequence ID" value="QLG44416.1"/>
    <property type="molecule type" value="Genomic_DNA"/>
</dbReference>
<organism evidence="2 3">
    <name type="scientific">Costertonia aggregata</name>
    <dbReference type="NCBI Taxonomy" id="343403"/>
    <lineage>
        <taxon>Bacteria</taxon>
        <taxon>Pseudomonadati</taxon>
        <taxon>Bacteroidota</taxon>
        <taxon>Flavobacteriia</taxon>
        <taxon>Flavobacteriales</taxon>
        <taxon>Flavobacteriaceae</taxon>
        <taxon>Costertonia</taxon>
    </lineage>
</organism>
<name>A0A7H9ALS7_9FLAO</name>
<proteinExistence type="predicted"/>
<dbReference type="KEGG" id="cagg:HYG79_03330"/>
<dbReference type="AlphaFoldDB" id="A0A7H9ALS7"/>
<feature type="domain" description="Zinc-ribbon 15" evidence="1">
    <location>
        <begin position="20"/>
        <end position="69"/>
    </location>
</feature>
<evidence type="ECO:0000313" key="3">
    <source>
        <dbReference type="Proteomes" id="UP000509302"/>
    </source>
</evidence>
<reference evidence="2 3" key="1">
    <citation type="journal article" date="2006" name="Int. J. Syst. Evol. Microbiol.">
        <title>Costertonia aggregata gen. nov., sp. nov., a mesophilic marine bacterium of the family Flavobacteriaceae, isolated from a mature biofilm.</title>
        <authorList>
            <person name="Kwon K.K."/>
            <person name="Lee Y.K."/>
            <person name="Lee H.K."/>
        </authorList>
    </citation>
    <scope>NUCLEOTIDE SEQUENCE [LARGE SCALE GENOMIC DNA]</scope>
    <source>
        <strain evidence="2 3">KCCM 42265</strain>
    </source>
</reference>
<gene>
    <name evidence="2" type="ORF">HYG79_03330</name>
</gene>
<sequence>MILFFGTRPGKTEIKKLPNVACPYCDLKGTLTASKSSNWFHLFWIKLFKISTQAIAECSHCKRTYYENEFTKEMDLAIKETSN</sequence>
<dbReference type="Proteomes" id="UP000509302">
    <property type="component" value="Chromosome"/>
</dbReference>
<protein>
    <submittedName>
        <fullName evidence="2">Zinc-ribbon domain-containing protein</fullName>
    </submittedName>
</protein>
<dbReference type="Pfam" id="PF17032">
    <property type="entry name" value="Zn_ribbon_15"/>
    <property type="match status" value="1"/>
</dbReference>
<dbReference type="InterPro" id="IPR031493">
    <property type="entry name" value="Zinc_ribbon_15"/>
</dbReference>